<keyword evidence="8" id="KW-0408">Iron</keyword>
<keyword evidence="12" id="KW-0675">Receptor</keyword>
<protein>
    <recommendedName>
        <fullName evidence="20">TonB-dependent receptor</fullName>
    </recommendedName>
</protein>
<comment type="similarity">
    <text evidence="2 14 15">Belongs to the TonB-dependent receptor family.</text>
</comment>
<keyword evidence="10 15" id="KW-0798">TonB box</keyword>
<dbReference type="EMBL" id="JHEH01000037">
    <property type="protein sequence ID" value="KEP68319.1"/>
    <property type="molecule type" value="Genomic_DNA"/>
</dbReference>
<evidence type="ECO:0000256" key="13">
    <source>
        <dbReference type="ARBA" id="ARBA00023237"/>
    </source>
</evidence>
<dbReference type="eggNOG" id="COG4773">
    <property type="taxonomic scope" value="Bacteria"/>
</dbReference>
<dbReference type="CDD" id="cd01347">
    <property type="entry name" value="ligand_gated_channel"/>
    <property type="match status" value="1"/>
</dbReference>
<dbReference type="InterPro" id="IPR039426">
    <property type="entry name" value="TonB-dep_rcpt-like"/>
</dbReference>
<dbReference type="Gene3D" id="2.170.130.10">
    <property type="entry name" value="TonB-dependent receptor, plug domain"/>
    <property type="match status" value="1"/>
</dbReference>
<dbReference type="STRING" id="1185766.SAMN05216224_11515"/>
<dbReference type="Proteomes" id="UP000027725">
    <property type="component" value="Unassembled WGS sequence"/>
</dbReference>
<keyword evidence="4 14" id="KW-1134">Transmembrane beta strand</keyword>
<dbReference type="InterPro" id="IPR036942">
    <property type="entry name" value="Beta-barrel_TonB_sf"/>
</dbReference>
<dbReference type="GO" id="GO:0015344">
    <property type="term" value="F:siderophore uptake transmembrane transporter activity"/>
    <property type="evidence" value="ECO:0007669"/>
    <property type="project" value="TreeGrafter"/>
</dbReference>
<evidence type="ECO:0000256" key="15">
    <source>
        <dbReference type="RuleBase" id="RU003357"/>
    </source>
</evidence>
<sequence length="698" mass="76756">MLFCLLASPLQAFAQEGENGDIYVLPPIIVREKLAYSGAITGYLAPATETGVKSGVPLSEVPQSITVVTSTELEDRKPRQIEDAIAYSAGVDASTWGTDDRYDQFAIRGFDMGPSALYRDGLPQKALSFSGFISDPYMIERIDVLRGPAGVLYGSNDAGGMVNLVTKRPVFGPLAQLEASYNSNNTGTLGFDLGNVLNKSGTLAGRLTGLVRDGETDVKASENDRQFIAGSLTWAPTDATSLTVLGHVQHDNLTPIIMGPVNGQDIEPAWGRLPENWLLHEPDYNSMKTTQQSIGWDFTHDFGNGLRFNNRLRYAHQNTNYRQLDLSYAAQEGVYYYPFHNVEEARTLGFDSNFEYKSTLFGAENSLTVGADYQLSRYHVTQYLDDSSYLISYDDPSFDFDVTEPALSSVTKARYEESGLYLQDHMKFDQGTALTIGLRHSWFETRQTDLLTGTTDTQKNQATTFMLGVTQELANGLTPYASYTEGFTQNVGKTITGAALDPSKSRQVELGLRYAPSADLLLSGAIFDLRKTNVKDYDTSDPTWSSFSQAGEIRSRGIELEARGRLTETLQGVASYSYLDTKITKNDDASLIGNENAMAPHHQISVWLDQDLSPWVAGLSAGAGVRFVSSSYSTQANLRKTPSHTLVDLSLHYDAKPFSVDFGVTNLFDRDYYGVCYDAYGCALGEGRVATLTLSRSF</sequence>
<dbReference type="Gene3D" id="2.40.170.20">
    <property type="entry name" value="TonB-dependent receptor, beta-barrel domain"/>
    <property type="match status" value="1"/>
</dbReference>
<dbReference type="PANTHER" id="PTHR32552:SF68">
    <property type="entry name" value="FERRICHROME OUTER MEMBRANE TRANSPORTER_PHAGE RECEPTOR"/>
    <property type="match status" value="1"/>
</dbReference>
<name>A0A074T9G3_9RHOB</name>
<organism evidence="18 19">
    <name type="scientific">Thioclava dalianensis</name>
    <dbReference type="NCBI Taxonomy" id="1185766"/>
    <lineage>
        <taxon>Bacteria</taxon>
        <taxon>Pseudomonadati</taxon>
        <taxon>Pseudomonadota</taxon>
        <taxon>Alphaproteobacteria</taxon>
        <taxon>Rhodobacterales</taxon>
        <taxon>Paracoccaceae</taxon>
        <taxon>Thioclava</taxon>
    </lineage>
</organism>
<evidence type="ECO:0000256" key="12">
    <source>
        <dbReference type="ARBA" id="ARBA00023170"/>
    </source>
</evidence>
<dbReference type="PROSITE" id="PS52016">
    <property type="entry name" value="TONB_DEPENDENT_REC_3"/>
    <property type="match status" value="1"/>
</dbReference>
<evidence type="ECO:0000256" key="10">
    <source>
        <dbReference type="ARBA" id="ARBA00023077"/>
    </source>
</evidence>
<keyword evidence="3 14" id="KW-0813">Transport</keyword>
<evidence type="ECO:0000256" key="3">
    <source>
        <dbReference type="ARBA" id="ARBA00022448"/>
    </source>
</evidence>
<reference evidence="18 19" key="1">
    <citation type="submission" date="2014-03" db="EMBL/GenBank/DDBJ databases">
        <title>The draft genome sequence of Thioclava dalianensis DLFJ1-1.</title>
        <authorList>
            <person name="Lai Q."/>
            <person name="Shao Z."/>
        </authorList>
    </citation>
    <scope>NUCLEOTIDE SEQUENCE [LARGE SCALE GENOMIC DNA]</scope>
    <source>
        <strain evidence="18 19">DLFJ1-1</strain>
    </source>
</reference>
<keyword evidence="11 14" id="KW-0472">Membrane</keyword>
<evidence type="ECO:0000256" key="8">
    <source>
        <dbReference type="ARBA" id="ARBA00023004"/>
    </source>
</evidence>
<evidence type="ECO:0000256" key="1">
    <source>
        <dbReference type="ARBA" id="ARBA00004571"/>
    </source>
</evidence>
<keyword evidence="5" id="KW-0410">Iron transport</keyword>
<dbReference type="Pfam" id="PF07715">
    <property type="entry name" value="Plug"/>
    <property type="match status" value="1"/>
</dbReference>
<dbReference type="InterPro" id="IPR000531">
    <property type="entry name" value="Beta-barrel_TonB"/>
</dbReference>
<dbReference type="SUPFAM" id="SSF56935">
    <property type="entry name" value="Porins"/>
    <property type="match status" value="1"/>
</dbReference>
<keyword evidence="6 14" id="KW-0812">Transmembrane</keyword>
<keyword evidence="9" id="KW-0406">Ion transport</keyword>
<dbReference type="FunFam" id="2.170.130.10:FF:000001">
    <property type="entry name" value="Catecholate siderophore TonB-dependent receptor"/>
    <property type="match status" value="1"/>
</dbReference>
<evidence type="ECO:0008006" key="20">
    <source>
        <dbReference type="Google" id="ProtNLM"/>
    </source>
</evidence>
<comment type="caution">
    <text evidence="18">The sequence shown here is derived from an EMBL/GenBank/DDBJ whole genome shotgun (WGS) entry which is preliminary data.</text>
</comment>
<evidence type="ECO:0000256" key="2">
    <source>
        <dbReference type="ARBA" id="ARBA00009810"/>
    </source>
</evidence>
<evidence type="ECO:0000259" key="17">
    <source>
        <dbReference type="Pfam" id="PF07715"/>
    </source>
</evidence>
<evidence type="ECO:0000256" key="4">
    <source>
        <dbReference type="ARBA" id="ARBA00022452"/>
    </source>
</evidence>
<comment type="subcellular location">
    <subcellularLocation>
        <location evidence="1 14">Cell outer membrane</location>
        <topology evidence="1 14">Multi-pass membrane protein</topology>
    </subcellularLocation>
</comment>
<feature type="domain" description="TonB-dependent receptor-like beta-barrel" evidence="16">
    <location>
        <begin position="265"/>
        <end position="667"/>
    </location>
</feature>
<evidence type="ECO:0000256" key="11">
    <source>
        <dbReference type="ARBA" id="ARBA00023136"/>
    </source>
</evidence>
<gene>
    <name evidence="18" type="ORF">DL1_12485</name>
</gene>
<keyword evidence="19" id="KW-1185">Reference proteome</keyword>
<proteinExistence type="inferred from homology"/>
<dbReference type="GO" id="GO:0009279">
    <property type="term" value="C:cell outer membrane"/>
    <property type="evidence" value="ECO:0007669"/>
    <property type="project" value="UniProtKB-SubCell"/>
</dbReference>
<dbReference type="InterPro" id="IPR037066">
    <property type="entry name" value="Plug_dom_sf"/>
</dbReference>
<evidence type="ECO:0000256" key="5">
    <source>
        <dbReference type="ARBA" id="ARBA00022496"/>
    </source>
</evidence>
<evidence type="ECO:0000256" key="14">
    <source>
        <dbReference type="PROSITE-ProRule" id="PRU01360"/>
    </source>
</evidence>
<dbReference type="AlphaFoldDB" id="A0A074T9G3"/>
<evidence type="ECO:0000313" key="19">
    <source>
        <dbReference type="Proteomes" id="UP000027725"/>
    </source>
</evidence>
<dbReference type="PANTHER" id="PTHR32552">
    <property type="entry name" value="FERRICHROME IRON RECEPTOR-RELATED"/>
    <property type="match status" value="1"/>
</dbReference>
<keyword evidence="7" id="KW-0732">Signal</keyword>
<dbReference type="GO" id="GO:0015891">
    <property type="term" value="P:siderophore transport"/>
    <property type="evidence" value="ECO:0007669"/>
    <property type="project" value="InterPro"/>
</dbReference>
<evidence type="ECO:0000256" key="7">
    <source>
        <dbReference type="ARBA" id="ARBA00022729"/>
    </source>
</evidence>
<dbReference type="RefSeq" id="WP_038068856.1">
    <property type="nucleotide sequence ID" value="NZ_FOVB01000015.1"/>
</dbReference>
<dbReference type="InterPro" id="IPR012910">
    <property type="entry name" value="Plug_dom"/>
</dbReference>
<dbReference type="Pfam" id="PF00593">
    <property type="entry name" value="TonB_dep_Rec_b-barrel"/>
    <property type="match status" value="1"/>
</dbReference>
<dbReference type="InterPro" id="IPR010105">
    <property type="entry name" value="TonB_sidphr_rcpt"/>
</dbReference>
<accession>A0A074T9G3</accession>
<evidence type="ECO:0000259" key="16">
    <source>
        <dbReference type="Pfam" id="PF00593"/>
    </source>
</evidence>
<dbReference type="NCBIfam" id="TIGR01783">
    <property type="entry name" value="TonB-siderophor"/>
    <property type="match status" value="1"/>
</dbReference>
<evidence type="ECO:0000256" key="6">
    <source>
        <dbReference type="ARBA" id="ARBA00022692"/>
    </source>
</evidence>
<evidence type="ECO:0000256" key="9">
    <source>
        <dbReference type="ARBA" id="ARBA00023065"/>
    </source>
</evidence>
<dbReference type="GO" id="GO:0038023">
    <property type="term" value="F:signaling receptor activity"/>
    <property type="evidence" value="ECO:0007669"/>
    <property type="project" value="InterPro"/>
</dbReference>
<keyword evidence="13 14" id="KW-0998">Cell outer membrane</keyword>
<feature type="domain" description="TonB-dependent receptor plug" evidence="17">
    <location>
        <begin position="58"/>
        <end position="160"/>
    </location>
</feature>
<evidence type="ECO:0000313" key="18">
    <source>
        <dbReference type="EMBL" id="KEP68319.1"/>
    </source>
</evidence>